<dbReference type="GO" id="GO:0019350">
    <property type="term" value="P:teichoic acid biosynthetic process"/>
    <property type="evidence" value="ECO:0007669"/>
    <property type="project" value="UniProtKB-KW"/>
</dbReference>
<dbReference type="InterPro" id="IPR007554">
    <property type="entry name" value="Glycerophosphate_synth"/>
</dbReference>
<evidence type="ECO:0000313" key="7">
    <source>
        <dbReference type="EMBL" id="TDM12402.1"/>
    </source>
</evidence>
<dbReference type="Gene3D" id="3.40.50.11820">
    <property type="match status" value="1"/>
</dbReference>
<sequence length="682" mass="81486">MNNLTIFIPLIHPYNVNRLVEQLEQVNDLFNIVIVYNELSAESYNYIRDYYPLKKITGNQCFHNDVSSVINNELTNVTTTYTYLVTEDIEVDFLEYFLQLPVSEKALFVAINKEFMYPFNPIYHCNRLKFIIFNTELLNNKHCKIRTALKFYKNFDFLLQCLENIDPNDIEFCPITYYLSFNECNHLLYEDSPCSLRNEMMGEFIKLYIERQPNDYMNDYYDYVISKMINPSNQYNHDFLSTIFNEIALFYENNYAFGSRLKQPERYLITSKKKRLFLYMQSLRRLIRSLSRLVKTPQQLPFSLYEIIAPHMPIFNQSVVFESFSGKSFSDNPKAIYEYMLSEYPDYKFYWVFDHPEQVTISGNAKKVKRFSMTYYFIYATSKYWVSNARLSKFLIKRKEQIYLQTWHGTPLKKLGLDIEDVKMPNTTTIEYRLRFLQESDRWDYLISPNQYSTKIFQRAFGVNREIIIETGYPRNDRLITSQNNLNKINDIKRRLNLPLNKKIVMYAPTWRDDDFVKLGTYQFKLQLDLNLLKEHLGSDTILLMRMHYLISNNLNIEAYSGFAYDVSSYEDITDLYLISDVLITDYSSVFFDYSILKRPQLFFSYDLEKYKNDLRGFYINYIKEIPGPLVENSTDLLRLLEHLEDIEKIYKDKINDFHLLFNQLEDGSSTKRVVNCVFANK</sequence>
<keyword evidence="4 7" id="KW-0808">Transferase</keyword>
<keyword evidence="8" id="KW-1185">Reference proteome</keyword>
<protein>
    <submittedName>
        <fullName evidence="7">CDP-glycerol glycerophosphotransferase family protein</fullName>
    </submittedName>
</protein>
<dbReference type="Gene3D" id="3.40.50.12580">
    <property type="match status" value="1"/>
</dbReference>
<reference evidence="7 8" key="1">
    <citation type="submission" date="2019-01" db="EMBL/GenBank/DDBJ databases">
        <title>Draft genome sequences of the type strains of six Macrococcus species.</title>
        <authorList>
            <person name="Mazhar S."/>
            <person name="Altermann E."/>
            <person name="Hill C."/>
            <person name="Mcauliffe O."/>
        </authorList>
    </citation>
    <scope>NUCLEOTIDE SEQUENCE [LARGE SCALE GENOMIC DNA]</scope>
    <source>
        <strain evidence="7 8">CCM4815</strain>
    </source>
</reference>
<evidence type="ECO:0000313" key="8">
    <source>
        <dbReference type="Proteomes" id="UP000294802"/>
    </source>
</evidence>
<organism evidence="7 8">
    <name type="scientific">Macrococcus lamae</name>
    <dbReference type="NCBI Taxonomy" id="198484"/>
    <lineage>
        <taxon>Bacteria</taxon>
        <taxon>Bacillati</taxon>
        <taxon>Bacillota</taxon>
        <taxon>Bacilli</taxon>
        <taxon>Bacillales</taxon>
        <taxon>Staphylococcaceae</taxon>
        <taxon>Macrococcus</taxon>
    </lineage>
</organism>
<dbReference type="RefSeq" id="WP_133443307.1">
    <property type="nucleotide sequence ID" value="NZ_SCWB01000004.1"/>
</dbReference>
<keyword evidence="3" id="KW-1003">Cell membrane</keyword>
<keyword evidence="5" id="KW-0777">Teichoic acid biosynthesis</keyword>
<dbReference type="GO" id="GO:0047355">
    <property type="term" value="F:CDP-glycerol glycerophosphotransferase activity"/>
    <property type="evidence" value="ECO:0007669"/>
    <property type="project" value="InterPro"/>
</dbReference>
<proteinExistence type="inferred from homology"/>
<dbReference type="SUPFAM" id="SSF53756">
    <property type="entry name" value="UDP-Glycosyltransferase/glycogen phosphorylase"/>
    <property type="match status" value="1"/>
</dbReference>
<comment type="caution">
    <text evidence="7">The sequence shown here is derived from an EMBL/GenBank/DDBJ whole genome shotgun (WGS) entry which is preliminary data.</text>
</comment>
<evidence type="ECO:0000256" key="3">
    <source>
        <dbReference type="ARBA" id="ARBA00022475"/>
    </source>
</evidence>
<dbReference type="InterPro" id="IPR043148">
    <property type="entry name" value="TagF_C"/>
</dbReference>
<evidence type="ECO:0000256" key="1">
    <source>
        <dbReference type="ARBA" id="ARBA00004202"/>
    </source>
</evidence>
<accession>A0A4R6BWK9</accession>
<name>A0A4R6BWK9_9STAP</name>
<dbReference type="OrthoDB" id="9811865at2"/>
<dbReference type="PANTHER" id="PTHR37316">
    <property type="entry name" value="TEICHOIC ACID GLYCEROL-PHOSPHATE PRIMASE"/>
    <property type="match status" value="1"/>
</dbReference>
<evidence type="ECO:0000256" key="5">
    <source>
        <dbReference type="ARBA" id="ARBA00022944"/>
    </source>
</evidence>
<dbReference type="Proteomes" id="UP000294802">
    <property type="component" value="Unassembled WGS sequence"/>
</dbReference>
<evidence type="ECO:0000256" key="6">
    <source>
        <dbReference type="ARBA" id="ARBA00023136"/>
    </source>
</evidence>
<dbReference type="InterPro" id="IPR043149">
    <property type="entry name" value="TagF_N"/>
</dbReference>
<evidence type="ECO:0000256" key="4">
    <source>
        <dbReference type="ARBA" id="ARBA00022679"/>
    </source>
</evidence>
<gene>
    <name evidence="7" type="ORF">ERX29_03505</name>
</gene>
<keyword evidence="6" id="KW-0472">Membrane</keyword>
<comment type="similarity">
    <text evidence="2">Belongs to the CDP-glycerol glycerophosphotransferase family.</text>
</comment>
<dbReference type="InterPro" id="IPR051612">
    <property type="entry name" value="Teichoic_Acid_Biosynth"/>
</dbReference>
<dbReference type="PANTHER" id="PTHR37316:SF3">
    <property type="entry name" value="TEICHOIC ACID GLYCEROL-PHOSPHATE TRANSFERASE"/>
    <property type="match status" value="1"/>
</dbReference>
<dbReference type="Pfam" id="PF04464">
    <property type="entry name" value="Glyphos_transf"/>
    <property type="match status" value="1"/>
</dbReference>
<comment type="subcellular location">
    <subcellularLocation>
        <location evidence="1">Cell membrane</location>
        <topology evidence="1">Peripheral membrane protein</topology>
    </subcellularLocation>
</comment>
<dbReference type="EMBL" id="SCWB01000004">
    <property type="protein sequence ID" value="TDM12402.1"/>
    <property type="molecule type" value="Genomic_DNA"/>
</dbReference>
<evidence type="ECO:0000256" key="2">
    <source>
        <dbReference type="ARBA" id="ARBA00010488"/>
    </source>
</evidence>
<dbReference type="GO" id="GO:0005886">
    <property type="term" value="C:plasma membrane"/>
    <property type="evidence" value="ECO:0007669"/>
    <property type="project" value="UniProtKB-SubCell"/>
</dbReference>
<dbReference type="AlphaFoldDB" id="A0A4R6BWK9"/>